<feature type="non-terminal residue" evidence="2">
    <location>
        <position position="1"/>
    </location>
</feature>
<feature type="non-terminal residue" evidence="2">
    <location>
        <position position="232"/>
    </location>
</feature>
<feature type="compositionally biased region" description="Basic and acidic residues" evidence="1">
    <location>
        <begin position="223"/>
        <end position="232"/>
    </location>
</feature>
<name>A0A8J2L3X0_9HEXA</name>
<feature type="compositionally biased region" description="Acidic residues" evidence="1">
    <location>
        <begin position="107"/>
        <end position="120"/>
    </location>
</feature>
<organism evidence="2 3">
    <name type="scientific">Allacma fusca</name>
    <dbReference type="NCBI Taxonomy" id="39272"/>
    <lineage>
        <taxon>Eukaryota</taxon>
        <taxon>Metazoa</taxon>
        <taxon>Ecdysozoa</taxon>
        <taxon>Arthropoda</taxon>
        <taxon>Hexapoda</taxon>
        <taxon>Collembola</taxon>
        <taxon>Symphypleona</taxon>
        <taxon>Sminthuridae</taxon>
        <taxon>Allacma</taxon>
    </lineage>
</organism>
<feature type="region of interest" description="Disordered" evidence="1">
    <location>
        <begin position="193"/>
        <end position="232"/>
    </location>
</feature>
<dbReference type="AlphaFoldDB" id="A0A8J2L3X0"/>
<dbReference type="Proteomes" id="UP000708208">
    <property type="component" value="Unassembled WGS sequence"/>
</dbReference>
<comment type="caution">
    <text evidence="2">The sequence shown here is derived from an EMBL/GenBank/DDBJ whole genome shotgun (WGS) entry which is preliminary data.</text>
</comment>
<evidence type="ECO:0000313" key="3">
    <source>
        <dbReference type="Proteomes" id="UP000708208"/>
    </source>
</evidence>
<feature type="compositionally biased region" description="Polar residues" evidence="1">
    <location>
        <begin position="213"/>
        <end position="222"/>
    </location>
</feature>
<keyword evidence="3" id="KW-1185">Reference proteome</keyword>
<feature type="region of interest" description="Disordered" evidence="1">
    <location>
        <begin position="96"/>
        <end position="161"/>
    </location>
</feature>
<feature type="compositionally biased region" description="Basic and acidic residues" evidence="1">
    <location>
        <begin position="195"/>
        <end position="210"/>
    </location>
</feature>
<evidence type="ECO:0000313" key="2">
    <source>
        <dbReference type="EMBL" id="CAG7824553.1"/>
    </source>
</evidence>
<dbReference type="EMBL" id="CAJVCH010533273">
    <property type="protein sequence ID" value="CAG7824553.1"/>
    <property type="molecule type" value="Genomic_DNA"/>
</dbReference>
<reference evidence="2" key="1">
    <citation type="submission" date="2021-06" db="EMBL/GenBank/DDBJ databases">
        <authorList>
            <person name="Hodson N. C."/>
            <person name="Mongue J. A."/>
            <person name="Jaron S. K."/>
        </authorList>
    </citation>
    <scope>NUCLEOTIDE SEQUENCE</scope>
</reference>
<protein>
    <submittedName>
        <fullName evidence="2">Uncharacterized protein</fullName>
    </submittedName>
</protein>
<evidence type="ECO:0000256" key="1">
    <source>
        <dbReference type="SAM" id="MobiDB-lite"/>
    </source>
</evidence>
<proteinExistence type="predicted"/>
<sequence length="232" mass="27527">ENGELVMLTSHRLSSYEKGLSKKLFQKRYGPYTVEQHVGSNCYMVKNVADPTDEQIVNTRQMTSYLNKNQLEELKNDLKQRSKFDNRDLVEKIRDFSKKKTTSQNAEMEEENTDEEEVDDPRDPEYLPRGSRKQPEKTLEKIRQNCEAERPKRDVTKHDAEFRQIKKRLRKKLPPLLEKKLEDCLKQTFPDEEEYKEKREAARERYETRSRTKQVPTNVESSNLRDKNAPDG</sequence>
<gene>
    <name evidence="2" type="ORF">AFUS01_LOCUS34704</name>
</gene>
<accession>A0A8J2L3X0</accession>
<feature type="compositionally biased region" description="Basic and acidic residues" evidence="1">
    <location>
        <begin position="133"/>
        <end position="161"/>
    </location>
</feature>